<feature type="transmembrane region" description="Helical" evidence="1">
    <location>
        <begin position="173"/>
        <end position="197"/>
    </location>
</feature>
<evidence type="ECO:0000313" key="4">
    <source>
        <dbReference type="Proteomes" id="UP000025241"/>
    </source>
</evidence>
<feature type="transmembrane region" description="Helical" evidence="1">
    <location>
        <begin position="105"/>
        <end position="122"/>
    </location>
</feature>
<dbReference type="EMBL" id="HG322950">
    <property type="protein sequence ID" value="CDF86444.1"/>
    <property type="molecule type" value="Genomic_DNA"/>
</dbReference>
<evidence type="ECO:0000256" key="1">
    <source>
        <dbReference type="SAM" id="Phobius"/>
    </source>
</evidence>
<dbReference type="SUPFAM" id="SSF81324">
    <property type="entry name" value="Voltage-gated potassium channels"/>
    <property type="match status" value="1"/>
</dbReference>
<accession>A0A024HP69</accession>
<dbReference type="PATRIC" id="fig|1301098.3.peg.5103"/>
<evidence type="ECO:0000313" key="3">
    <source>
        <dbReference type="EMBL" id="CDF86444.1"/>
    </source>
</evidence>
<feature type="transmembrane region" description="Helical" evidence="1">
    <location>
        <begin position="24"/>
        <end position="41"/>
    </location>
</feature>
<feature type="transmembrane region" description="Helical" evidence="1">
    <location>
        <begin position="47"/>
        <end position="66"/>
    </location>
</feature>
<dbReference type="KEGG" id="pkc:PKB_5131"/>
<feature type="transmembrane region" description="Helical" evidence="1">
    <location>
        <begin position="73"/>
        <end position="93"/>
    </location>
</feature>
<dbReference type="InterPro" id="IPR013099">
    <property type="entry name" value="K_chnl_dom"/>
</dbReference>
<dbReference type="RefSeq" id="WP_043255569.1">
    <property type="nucleotide sequence ID" value="NZ_HG322950.1"/>
</dbReference>
<protein>
    <submittedName>
        <fullName evidence="3">Ion channel</fullName>
    </submittedName>
</protein>
<keyword evidence="4" id="KW-1185">Reference proteome</keyword>
<dbReference type="OrthoDB" id="4837979at2"/>
<sequence>MPDPHTRTDSDDDLAHLVIGHGPCTYLLLLLLGLILLFPFLEEGIHARTLLGILFSSVLLVGAFATRQSRPGFILKLGLALLGVGVQWVALWVESVAMLELAGSIFTLSLLVSISGVLRYVLERGPITADKLHGALAGYILLAFAWAFLYALIEISSAGSYGPGRLDFAQPGTFFKLIYFSFTTLTTTGFGDVLPLTNHARSLVMIEEFSGVFYVGVLIARLAGVYPPTAAR</sequence>
<dbReference type="Proteomes" id="UP000025241">
    <property type="component" value="Chromosome I"/>
</dbReference>
<feature type="domain" description="Potassium channel" evidence="2">
    <location>
        <begin position="146"/>
        <end position="223"/>
    </location>
</feature>
<keyword evidence="1" id="KW-0472">Membrane</keyword>
<dbReference type="AlphaFoldDB" id="A0A024HP69"/>
<evidence type="ECO:0000259" key="2">
    <source>
        <dbReference type="Pfam" id="PF07885"/>
    </source>
</evidence>
<feature type="transmembrane region" description="Helical" evidence="1">
    <location>
        <begin position="134"/>
        <end position="153"/>
    </location>
</feature>
<gene>
    <name evidence="3" type="ORF">PKB_5131</name>
</gene>
<feature type="transmembrane region" description="Helical" evidence="1">
    <location>
        <begin position="209"/>
        <end position="226"/>
    </location>
</feature>
<dbReference type="STRING" id="1301098.PKB_5131"/>
<dbReference type="eggNOG" id="ENOG50302MU">
    <property type="taxonomic scope" value="Bacteria"/>
</dbReference>
<dbReference type="HOGENOM" id="CLU_089632_1_0_6"/>
<dbReference type="Pfam" id="PF07885">
    <property type="entry name" value="Ion_trans_2"/>
    <property type="match status" value="1"/>
</dbReference>
<dbReference type="Gene3D" id="1.10.287.70">
    <property type="match status" value="1"/>
</dbReference>
<reference evidence="3 4" key="1">
    <citation type="submission" date="2013-03" db="EMBL/GenBank/DDBJ databases">
        <authorList>
            <person name="Linke B."/>
        </authorList>
    </citation>
    <scope>NUCLEOTIDE SEQUENCE [LARGE SCALE GENOMIC DNA]</scope>
    <source>
        <strain evidence="3 4">B13</strain>
    </source>
</reference>
<proteinExistence type="predicted"/>
<name>A0A024HP69_PSEKB</name>
<keyword evidence="1" id="KW-0812">Transmembrane</keyword>
<keyword evidence="1" id="KW-1133">Transmembrane helix</keyword>
<organism evidence="3 4">
    <name type="scientific">Pseudomonas knackmussii (strain DSM 6978 / CCUG 54928 / LMG 23759 / B13)</name>
    <dbReference type="NCBI Taxonomy" id="1301098"/>
    <lineage>
        <taxon>Bacteria</taxon>
        <taxon>Pseudomonadati</taxon>
        <taxon>Pseudomonadota</taxon>
        <taxon>Gammaproteobacteria</taxon>
        <taxon>Pseudomonadales</taxon>
        <taxon>Pseudomonadaceae</taxon>
        <taxon>Pseudomonas</taxon>
    </lineage>
</organism>
<reference evidence="3 4" key="2">
    <citation type="submission" date="2014-05" db="EMBL/GenBank/DDBJ databases">
        <title>Genome sequence of the 3-chlorobenzoate degrading bacterium Pseudomonas knackmussii B13 shows multiple evidence for horizontal gene transfer.</title>
        <authorList>
            <person name="Miyazaki R."/>
            <person name="Bertelli C."/>
            <person name="Falquet L."/>
            <person name="Robinson-Rechavi M."/>
            <person name="Gharib W."/>
            <person name="Roy S."/>
            <person name="Van der Meer J.R."/>
        </authorList>
    </citation>
    <scope>NUCLEOTIDE SEQUENCE [LARGE SCALE GENOMIC DNA]</scope>
    <source>
        <strain evidence="3 4">B13</strain>
    </source>
</reference>